<evidence type="ECO:0000259" key="1">
    <source>
        <dbReference type="Pfam" id="PF01841"/>
    </source>
</evidence>
<organism evidence="2">
    <name type="scientific">bioreactor metagenome</name>
    <dbReference type="NCBI Taxonomy" id="1076179"/>
    <lineage>
        <taxon>unclassified sequences</taxon>
        <taxon>metagenomes</taxon>
        <taxon>ecological metagenomes</taxon>
    </lineage>
</organism>
<dbReference type="Gene3D" id="3.10.620.30">
    <property type="match status" value="1"/>
</dbReference>
<accession>A0A644V3E5</accession>
<name>A0A644V3E5_9ZZZZ</name>
<dbReference type="PANTHER" id="PTHR33490:SF3">
    <property type="entry name" value="CONSERVED INTEGRAL MEMBRANE PROTEIN"/>
    <property type="match status" value="1"/>
</dbReference>
<dbReference type="PANTHER" id="PTHR33490">
    <property type="entry name" value="BLR5614 PROTEIN-RELATED"/>
    <property type="match status" value="1"/>
</dbReference>
<dbReference type="EMBL" id="VSSQ01000211">
    <property type="protein sequence ID" value="MPL85784.1"/>
    <property type="molecule type" value="Genomic_DNA"/>
</dbReference>
<evidence type="ECO:0000313" key="2">
    <source>
        <dbReference type="EMBL" id="MPL85784.1"/>
    </source>
</evidence>
<protein>
    <recommendedName>
        <fullName evidence="1">Transglutaminase-like domain-containing protein</fullName>
    </recommendedName>
</protein>
<comment type="caution">
    <text evidence="2">The sequence shown here is derived from an EMBL/GenBank/DDBJ whole genome shotgun (WGS) entry which is preliminary data.</text>
</comment>
<feature type="domain" description="Transglutaminase-like" evidence="1">
    <location>
        <begin position="23"/>
        <end position="129"/>
    </location>
</feature>
<gene>
    <name evidence="2" type="ORF">SDC9_31758</name>
</gene>
<sequence length="200" mass="22624">MTVIRFLSEDPYVNFSHPLIQKKARELFSDVTSEVEKARAAYLFVRDEIPHSFDIRSDIITAKASDVLFHKTGICHAKANLLAALLRSQNIPAGFCFQHVTLADDESLGYCVHCFNAVFLEDHWIKLDARGNTRGIDAQFSLETPKLAFRNRSGYDEYFWPGIFAAPHSPTMRMLEKASSLQDIIDNIPETLSESPDISE</sequence>
<dbReference type="AlphaFoldDB" id="A0A644V3E5"/>
<proteinExistence type="predicted"/>
<dbReference type="SUPFAM" id="SSF54001">
    <property type="entry name" value="Cysteine proteinases"/>
    <property type="match status" value="1"/>
</dbReference>
<reference evidence="2" key="1">
    <citation type="submission" date="2019-08" db="EMBL/GenBank/DDBJ databases">
        <authorList>
            <person name="Kucharzyk K."/>
            <person name="Murdoch R.W."/>
            <person name="Higgins S."/>
            <person name="Loffler F."/>
        </authorList>
    </citation>
    <scope>NUCLEOTIDE SEQUENCE</scope>
</reference>
<dbReference type="InterPro" id="IPR038765">
    <property type="entry name" value="Papain-like_cys_pep_sf"/>
</dbReference>
<dbReference type="Pfam" id="PF01841">
    <property type="entry name" value="Transglut_core"/>
    <property type="match status" value="1"/>
</dbReference>
<dbReference type="InterPro" id="IPR002931">
    <property type="entry name" value="Transglutaminase-like"/>
</dbReference>